<feature type="signal peptide" evidence="2">
    <location>
        <begin position="1"/>
        <end position="20"/>
    </location>
</feature>
<gene>
    <name evidence="3" type="ORF">EST38_g11258</name>
</gene>
<protein>
    <submittedName>
        <fullName evidence="3">Uncharacterized protein</fullName>
    </submittedName>
</protein>
<evidence type="ECO:0000313" key="3">
    <source>
        <dbReference type="EMBL" id="RXW14593.1"/>
    </source>
</evidence>
<accession>A0A4Q2D5B0</accession>
<feature type="chain" id="PRO_5020563011" evidence="2">
    <location>
        <begin position="21"/>
        <end position="224"/>
    </location>
</feature>
<evidence type="ECO:0000256" key="2">
    <source>
        <dbReference type="SAM" id="SignalP"/>
    </source>
</evidence>
<feature type="compositionally biased region" description="Low complexity" evidence="1">
    <location>
        <begin position="124"/>
        <end position="145"/>
    </location>
</feature>
<feature type="region of interest" description="Disordered" evidence="1">
    <location>
        <begin position="113"/>
        <end position="194"/>
    </location>
</feature>
<name>A0A4Q2D5B0_9AGAR</name>
<evidence type="ECO:0000256" key="1">
    <source>
        <dbReference type="SAM" id="MobiDB-lite"/>
    </source>
</evidence>
<feature type="compositionally biased region" description="Low complexity" evidence="1">
    <location>
        <begin position="154"/>
        <end position="186"/>
    </location>
</feature>
<dbReference type="Proteomes" id="UP000290288">
    <property type="component" value="Unassembled WGS sequence"/>
</dbReference>
<dbReference type="AlphaFoldDB" id="A0A4Q2D5B0"/>
<reference evidence="3 4" key="1">
    <citation type="submission" date="2019-01" db="EMBL/GenBank/DDBJ databases">
        <title>Draft genome sequence of Psathyrella aberdarensis IHI B618.</title>
        <authorList>
            <person name="Buettner E."/>
            <person name="Kellner H."/>
        </authorList>
    </citation>
    <scope>NUCLEOTIDE SEQUENCE [LARGE SCALE GENOMIC DNA]</scope>
    <source>
        <strain evidence="3 4">IHI B618</strain>
    </source>
</reference>
<dbReference type="OrthoDB" id="3062033at2759"/>
<comment type="caution">
    <text evidence="3">The sequence shown here is derived from an EMBL/GenBank/DDBJ whole genome shotgun (WGS) entry which is preliminary data.</text>
</comment>
<proteinExistence type="predicted"/>
<keyword evidence="2" id="KW-0732">Signal</keyword>
<evidence type="ECO:0000313" key="4">
    <source>
        <dbReference type="Proteomes" id="UP000290288"/>
    </source>
</evidence>
<organism evidence="3 4">
    <name type="scientific">Candolleomyces aberdarensis</name>
    <dbReference type="NCBI Taxonomy" id="2316362"/>
    <lineage>
        <taxon>Eukaryota</taxon>
        <taxon>Fungi</taxon>
        <taxon>Dikarya</taxon>
        <taxon>Basidiomycota</taxon>
        <taxon>Agaricomycotina</taxon>
        <taxon>Agaricomycetes</taxon>
        <taxon>Agaricomycetidae</taxon>
        <taxon>Agaricales</taxon>
        <taxon>Agaricineae</taxon>
        <taxon>Psathyrellaceae</taxon>
        <taxon>Candolleomyces</taxon>
    </lineage>
</organism>
<keyword evidence="4" id="KW-1185">Reference proteome</keyword>
<sequence length="224" mass="22304">MRYSSLTLLTVCVVASQVAGSVIEARSSLEFIFKRQLTDQGVCTTECSTFQNALDVCTTAGCMCTRAVAISLNSCVNCYYQNTPSSGVLDAANELIGSYGTACDGVAGLPPASVTTRGGGGGLPTATTTSATTSTTPRVTVPDTTIGPNTTVEPPTSRTTIRPPTTTADGAETTVTAPNSSNSGNSGNSGGGLPGLSGSGAQSLSAGVYPVVVVVALAMGAFAL</sequence>
<dbReference type="EMBL" id="SDEE01000677">
    <property type="protein sequence ID" value="RXW14593.1"/>
    <property type="molecule type" value="Genomic_DNA"/>
</dbReference>